<name>A0A8C3SE34_CHESE</name>
<feature type="region of interest" description="Disordered" evidence="4">
    <location>
        <begin position="336"/>
        <end position="355"/>
    </location>
</feature>
<dbReference type="PRINTS" id="PR01812">
    <property type="entry name" value="ANNEXINXXXI"/>
</dbReference>
<dbReference type="SUPFAM" id="SSF47874">
    <property type="entry name" value="Annexin"/>
    <property type="match status" value="2"/>
</dbReference>
<dbReference type="PANTHER" id="PTHR10502">
    <property type="entry name" value="ANNEXIN"/>
    <property type="match status" value="1"/>
</dbReference>
<dbReference type="SMART" id="SM00335">
    <property type="entry name" value="ANX"/>
    <property type="match status" value="2"/>
</dbReference>
<evidence type="ECO:0000256" key="1">
    <source>
        <dbReference type="ARBA" id="ARBA00007831"/>
    </source>
</evidence>
<feature type="region of interest" description="Disordered" evidence="4">
    <location>
        <begin position="1"/>
        <end position="52"/>
    </location>
</feature>
<dbReference type="Pfam" id="PF00191">
    <property type="entry name" value="Annexin"/>
    <property type="match status" value="2"/>
</dbReference>
<comment type="similarity">
    <text evidence="1">Belongs to the annexin family.</text>
</comment>
<accession>A0A8C3SE34</accession>
<dbReference type="GO" id="GO:0005886">
    <property type="term" value="C:plasma membrane"/>
    <property type="evidence" value="ECO:0007669"/>
    <property type="project" value="TreeGrafter"/>
</dbReference>
<organism evidence="5 6">
    <name type="scientific">Chelydra serpentina</name>
    <name type="common">Snapping turtle</name>
    <name type="synonym">Testudo serpentina</name>
    <dbReference type="NCBI Taxonomy" id="8475"/>
    <lineage>
        <taxon>Eukaryota</taxon>
        <taxon>Metazoa</taxon>
        <taxon>Chordata</taxon>
        <taxon>Craniata</taxon>
        <taxon>Vertebrata</taxon>
        <taxon>Euteleostomi</taxon>
        <taxon>Archelosauria</taxon>
        <taxon>Testudinata</taxon>
        <taxon>Testudines</taxon>
        <taxon>Cryptodira</taxon>
        <taxon>Durocryptodira</taxon>
        <taxon>Americhelydia</taxon>
        <taxon>Chelydroidea</taxon>
        <taxon>Chelydridae</taxon>
        <taxon>Chelydra</taxon>
    </lineage>
</organism>
<dbReference type="FunFam" id="1.10.220.10:FF:000005">
    <property type="entry name" value="Annexin"/>
    <property type="match status" value="1"/>
</dbReference>
<dbReference type="PANTHER" id="PTHR10502:SF122">
    <property type="entry name" value="ANNEXIN A9"/>
    <property type="match status" value="1"/>
</dbReference>
<dbReference type="PRINTS" id="PR00196">
    <property type="entry name" value="ANNEXIN"/>
</dbReference>
<dbReference type="GO" id="GO:0001786">
    <property type="term" value="F:phosphatidylserine binding"/>
    <property type="evidence" value="ECO:0007669"/>
    <property type="project" value="TreeGrafter"/>
</dbReference>
<dbReference type="GO" id="GO:0012506">
    <property type="term" value="C:vesicle membrane"/>
    <property type="evidence" value="ECO:0007669"/>
    <property type="project" value="TreeGrafter"/>
</dbReference>
<keyword evidence="3" id="KW-0041">Annexin</keyword>
<dbReference type="Proteomes" id="UP000694403">
    <property type="component" value="Unplaced"/>
</dbReference>
<dbReference type="GO" id="GO:0005737">
    <property type="term" value="C:cytoplasm"/>
    <property type="evidence" value="ECO:0007669"/>
    <property type="project" value="TreeGrafter"/>
</dbReference>
<evidence type="ECO:0000313" key="6">
    <source>
        <dbReference type="Proteomes" id="UP000694403"/>
    </source>
</evidence>
<evidence type="ECO:0000256" key="3">
    <source>
        <dbReference type="ARBA" id="ARBA00023216"/>
    </source>
</evidence>
<dbReference type="Gene3D" id="1.10.220.10">
    <property type="entry name" value="Annexin"/>
    <property type="match status" value="2"/>
</dbReference>
<dbReference type="InterPro" id="IPR018502">
    <property type="entry name" value="Annexin_repeat"/>
</dbReference>
<dbReference type="GO" id="GO:0005544">
    <property type="term" value="F:calcium-dependent phospholipid binding"/>
    <property type="evidence" value="ECO:0007669"/>
    <property type="project" value="InterPro"/>
</dbReference>
<evidence type="ECO:0000313" key="5">
    <source>
        <dbReference type="Ensembl" id="ENSCSRP00000012475.1"/>
    </source>
</evidence>
<dbReference type="GO" id="GO:0005634">
    <property type="term" value="C:nucleus"/>
    <property type="evidence" value="ECO:0007669"/>
    <property type="project" value="TreeGrafter"/>
</dbReference>
<evidence type="ECO:0000256" key="2">
    <source>
        <dbReference type="ARBA" id="ARBA00022737"/>
    </source>
</evidence>
<proteinExistence type="inferred from homology"/>
<sequence length="409" mass="43920">MDKAASRAPNPVSLNSHAPCGSPSSVPKGRQRSRALAGGLDRGLPQSDRTRGNQAYDRACRWRLFWDAGGTVKSPRGGLTPSPLCLSEPSAGKDNAILLGDGMDRRSLAHEILSQLPLAQQTAAWGTLGTIKPYLGFDAEGDVQRLIEAIAGNGADHGAILDVLTNRTSAQRQQITKVFQDLTKQDLLKSMEAALSGNLERVIVGLLKPPAQYDAHELRAAMQVWPGDAAPPWEAGGVHVANQPCARLSQCGWYTQCVPAPGALCWYRVPVPGHPPPPGQPLVGRPGLTLPFPTLAVFGQYRKSRGLEVEETISKRFRGDGQMAMLALAAGISPSPSMSVHLPSPPPPPQDPGTDDKVLIRVLISRSETDLLSIRSEFKKHHGQSLYSCLQTRGDYQAALLALCRAEDL</sequence>
<dbReference type="InterPro" id="IPR009116">
    <property type="entry name" value="ANX9"/>
</dbReference>
<protein>
    <submittedName>
        <fullName evidence="5">Annexin A9</fullName>
    </submittedName>
</protein>
<dbReference type="AlphaFoldDB" id="A0A8C3SE34"/>
<dbReference type="PROSITE" id="PS51897">
    <property type="entry name" value="ANNEXIN_2"/>
    <property type="match status" value="2"/>
</dbReference>
<evidence type="ECO:0000256" key="4">
    <source>
        <dbReference type="SAM" id="MobiDB-lite"/>
    </source>
</evidence>
<dbReference type="InterPro" id="IPR001464">
    <property type="entry name" value="Annexin"/>
</dbReference>
<keyword evidence="6" id="KW-1185">Reference proteome</keyword>
<dbReference type="InterPro" id="IPR037104">
    <property type="entry name" value="Annexin_sf"/>
</dbReference>
<reference evidence="5" key="2">
    <citation type="submission" date="2025-09" db="UniProtKB">
        <authorList>
            <consortium name="Ensembl"/>
        </authorList>
    </citation>
    <scope>IDENTIFICATION</scope>
</reference>
<reference evidence="5" key="1">
    <citation type="submission" date="2025-08" db="UniProtKB">
        <authorList>
            <consortium name="Ensembl"/>
        </authorList>
    </citation>
    <scope>IDENTIFICATION</scope>
</reference>
<dbReference type="GO" id="GO:0005509">
    <property type="term" value="F:calcium ion binding"/>
    <property type="evidence" value="ECO:0007669"/>
    <property type="project" value="InterPro"/>
</dbReference>
<keyword evidence="2" id="KW-0677">Repeat</keyword>
<dbReference type="Ensembl" id="ENSCSRT00000012977.1">
    <property type="protein sequence ID" value="ENSCSRP00000012475.1"/>
    <property type="gene ID" value="ENSCSRG00000009358.1"/>
</dbReference>